<proteinExistence type="predicted"/>
<name>A0A7J8ZBG0_9ROSI</name>
<feature type="non-terminal residue" evidence="1">
    <location>
        <position position="1"/>
    </location>
</feature>
<protein>
    <submittedName>
        <fullName evidence="1">Uncharacterized protein</fullName>
    </submittedName>
</protein>
<evidence type="ECO:0000313" key="2">
    <source>
        <dbReference type="Proteomes" id="UP000593574"/>
    </source>
</evidence>
<keyword evidence="2" id="KW-1185">Reference proteome</keyword>
<dbReference type="EMBL" id="JABEZV010000004">
    <property type="protein sequence ID" value="MBA0709177.1"/>
    <property type="molecule type" value="Genomic_DNA"/>
</dbReference>
<dbReference type="Proteomes" id="UP000593574">
    <property type="component" value="Unassembled WGS sequence"/>
</dbReference>
<sequence>MTMEVGGEVETFRCVEPKPKVKEVSSNSELKCQAIQIEDVGHLSEEIRHREEMISESTRRVEENETCVGARNLSDIAISCFWYRDTSNSIKCEGLRNKAYRDIHPGYRDTHVGPAVVPIVLEFYSNLKISKCDQVYVRNASMDFSPEAICEYYVIPCYEEDDLSSLNLTHFTNLDIDAILNYLTE</sequence>
<comment type="caution">
    <text evidence="1">The sequence shown here is derived from an EMBL/GenBank/DDBJ whole genome shotgun (WGS) entry which is preliminary data.</text>
</comment>
<organism evidence="1 2">
    <name type="scientific">Gossypium laxum</name>
    <dbReference type="NCBI Taxonomy" id="34288"/>
    <lineage>
        <taxon>Eukaryota</taxon>
        <taxon>Viridiplantae</taxon>
        <taxon>Streptophyta</taxon>
        <taxon>Embryophyta</taxon>
        <taxon>Tracheophyta</taxon>
        <taxon>Spermatophyta</taxon>
        <taxon>Magnoliopsida</taxon>
        <taxon>eudicotyledons</taxon>
        <taxon>Gunneridae</taxon>
        <taxon>Pentapetalae</taxon>
        <taxon>rosids</taxon>
        <taxon>malvids</taxon>
        <taxon>Malvales</taxon>
        <taxon>Malvaceae</taxon>
        <taxon>Malvoideae</taxon>
        <taxon>Gossypium</taxon>
    </lineage>
</organism>
<evidence type="ECO:0000313" key="1">
    <source>
        <dbReference type="EMBL" id="MBA0709177.1"/>
    </source>
</evidence>
<gene>
    <name evidence="1" type="ORF">Golax_024231</name>
</gene>
<dbReference type="AlphaFoldDB" id="A0A7J8ZBG0"/>
<accession>A0A7J8ZBG0</accession>
<reference evidence="1 2" key="1">
    <citation type="journal article" date="2019" name="Genome Biol. Evol.">
        <title>Insights into the evolution of the New World diploid cottons (Gossypium, subgenus Houzingenia) based on genome sequencing.</title>
        <authorList>
            <person name="Grover C.E."/>
            <person name="Arick M.A. 2nd"/>
            <person name="Thrash A."/>
            <person name="Conover J.L."/>
            <person name="Sanders W.S."/>
            <person name="Peterson D.G."/>
            <person name="Frelichowski J.E."/>
            <person name="Scheffler J.A."/>
            <person name="Scheffler B.E."/>
            <person name="Wendel J.F."/>
        </authorList>
    </citation>
    <scope>NUCLEOTIDE SEQUENCE [LARGE SCALE GENOMIC DNA]</scope>
    <source>
        <strain evidence="1">4</strain>
        <tissue evidence="1">Leaf</tissue>
    </source>
</reference>